<feature type="compositionally biased region" description="Low complexity" evidence="8">
    <location>
        <begin position="46"/>
        <end position="57"/>
    </location>
</feature>
<feature type="region of interest" description="Disordered" evidence="8">
    <location>
        <begin position="335"/>
        <end position="354"/>
    </location>
</feature>
<feature type="binding site" description="axial binding residue" evidence="7">
    <location>
        <position position="377"/>
    </location>
    <ligand>
        <name>heme c</name>
        <dbReference type="ChEBI" id="CHEBI:61717"/>
        <label>3</label>
    </ligand>
    <ligandPart>
        <name>Fe</name>
        <dbReference type="ChEBI" id="CHEBI:18248"/>
    </ligandPart>
</feature>
<dbReference type="InterPro" id="IPR009056">
    <property type="entry name" value="Cyt_c-like_dom"/>
</dbReference>
<keyword evidence="2 6" id="KW-0349">Heme</keyword>
<feature type="binding site" description="covalent" evidence="6">
    <location>
        <position position="237"/>
    </location>
    <ligand>
        <name>heme c</name>
        <dbReference type="ChEBI" id="CHEBI:61717"/>
        <label>2</label>
    </ligand>
</feature>
<organism evidence="9 10">
    <name type="scientific">Roseateles depolymerans</name>
    <dbReference type="NCBI Taxonomy" id="76731"/>
    <lineage>
        <taxon>Bacteria</taxon>
        <taxon>Pseudomonadati</taxon>
        <taxon>Pseudomonadota</taxon>
        <taxon>Betaproteobacteria</taxon>
        <taxon>Burkholderiales</taxon>
        <taxon>Sphaerotilaceae</taxon>
        <taxon>Roseateles</taxon>
    </lineage>
</organism>
<dbReference type="OrthoDB" id="9809720at2"/>
<dbReference type="InterPro" id="IPR008168">
    <property type="entry name" value="Cyt_C_IC"/>
</dbReference>
<dbReference type="GO" id="GO:0020037">
    <property type="term" value="F:heme binding"/>
    <property type="evidence" value="ECO:0007669"/>
    <property type="project" value="InterPro"/>
</dbReference>
<dbReference type="EMBL" id="CP013729">
    <property type="protein sequence ID" value="ALV05204.1"/>
    <property type="molecule type" value="Genomic_DNA"/>
</dbReference>
<feature type="binding site" description="covalent" evidence="6">
    <location>
        <position position="373"/>
    </location>
    <ligand>
        <name>heme c</name>
        <dbReference type="ChEBI" id="CHEBI:61717"/>
        <label>3</label>
    </ligand>
</feature>
<evidence type="ECO:0000313" key="9">
    <source>
        <dbReference type="EMBL" id="ALV05204.1"/>
    </source>
</evidence>
<dbReference type="KEGG" id="rdp:RD2015_708"/>
<feature type="binding site" description="covalent" evidence="6">
    <location>
        <position position="88"/>
    </location>
    <ligand>
        <name>heme c</name>
        <dbReference type="ChEBI" id="CHEBI:61717"/>
        <label>1</label>
    </ligand>
</feature>
<dbReference type="GO" id="GO:0016020">
    <property type="term" value="C:membrane"/>
    <property type="evidence" value="ECO:0007669"/>
    <property type="project" value="InterPro"/>
</dbReference>
<dbReference type="AlphaFoldDB" id="A0A0U3MTK9"/>
<accession>A0A0U3MTK9</accession>
<dbReference type="GO" id="GO:0005506">
    <property type="term" value="F:iron ion binding"/>
    <property type="evidence" value="ECO:0007669"/>
    <property type="project" value="InterPro"/>
</dbReference>
<keyword evidence="1" id="KW-0813">Transport</keyword>
<evidence type="ECO:0000256" key="1">
    <source>
        <dbReference type="ARBA" id="ARBA00022448"/>
    </source>
</evidence>
<evidence type="ECO:0000256" key="8">
    <source>
        <dbReference type="SAM" id="MobiDB-lite"/>
    </source>
</evidence>
<protein>
    <submittedName>
        <fullName evidence="9">Cytochrome c, mono-and diheme variants family</fullName>
    </submittedName>
</protein>
<comment type="cofactor">
    <cofactor evidence="6">
        <name>heme c</name>
        <dbReference type="ChEBI" id="CHEBI:61717"/>
    </cofactor>
    <text evidence="6">Binds 3 heme c groups covalently per subunit.</text>
</comment>
<evidence type="ECO:0000256" key="6">
    <source>
        <dbReference type="PIRSR" id="PIRSR000018-50"/>
    </source>
</evidence>
<dbReference type="PATRIC" id="fig|76731.3.peg.719"/>
<dbReference type="RefSeq" id="WP_058933720.1">
    <property type="nucleotide sequence ID" value="NZ_CP013729.1"/>
</dbReference>
<dbReference type="PANTHER" id="PTHR35008">
    <property type="entry name" value="BLL4482 PROTEIN-RELATED"/>
    <property type="match status" value="1"/>
</dbReference>
<dbReference type="GO" id="GO:0016614">
    <property type="term" value="F:oxidoreductase activity, acting on CH-OH group of donors"/>
    <property type="evidence" value="ECO:0007669"/>
    <property type="project" value="InterPro"/>
</dbReference>
<keyword evidence="10" id="KW-1185">Reference proteome</keyword>
<proteinExistence type="predicted"/>
<dbReference type="Gene3D" id="1.10.760.10">
    <property type="entry name" value="Cytochrome c-like domain"/>
    <property type="match status" value="2"/>
</dbReference>
<evidence type="ECO:0000313" key="10">
    <source>
        <dbReference type="Proteomes" id="UP000060699"/>
    </source>
</evidence>
<dbReference type="InterPro" id="IPR036909">
    <property type="entry name" value="Cyt_c-like_dom_sf"/>
</dbReference>
<dbReference type="GO" id="GO:0009055">
    <property type="term" value="F:electron transfer activity"/>
    <property type="evidence" value="ECO:0007669"/>
    <property type="project" value="InterPro"/>
</dbReference>
<feature type="binding site" description="covalent" evidence="6">
    <location>
        <position position="376"/>
    </location>
    <ligand>
        <name>heme c</name>
        <dbReference type="ChEBI" id="CHEBI:61717"/>
        <label>3</label>
    </ligand>
</feature>
<evidence type="ECO:0000256" key="2">
    <source>
        <dbReference type="ARBA" id="ARBA00022617"/>
    </source>
</evidence>
<dbReference type="PRINTS" id="PR00605">
    <property type="entry name" value="CYTCHROMECIC"/>
</dbReference>
<evidence type="ECO:0000256" key="4">
    <source>
        <dbReference type="ARBA" id="ARBA00022982"/>
    </source>
</evidence>
<keyword evidence="5 7" id="KW-0408">Iron</keyword>
<dbReference type="STRING" id="76731.RD2015_708"/>
<feature type="binding site" description="axial binding residue" evidence="7">
    <location>
        <position position="92"/>
    </location>
    <ligand>
        <name>heme c</name>
        <dbReference type="ChEBI" id="CHEBI:61717"/>
        <label>1</label>
    </ligand>
    <ligandPart>
        <name>Fe</name>
        <dbReference type="ChEBI" id="CHEBI:18248"/>
    </ligandPart>
</feature>
<evidence type="ECO:0000256" key="5">
    <source>
        <dbReference type="ARBA" id="ARBA00023004"/>
    </source>
</evidence>
<feature type="binding site" description="covalent" evidence="6">
    <location>
        <position position="234"/>
    </location>
    <ligand>
        <name>heme c</name>
        <dbReference type="ChEBI" id="CHEBI:61717"/>
        <label>2</label>
    </ligand>
</feature>
<dbReference type="Proteomes" id="UP000060699">
    <property type="component" value="Chromosome"/>
</dbReference>
<dbReference type="InterPro" id="IPR014353">
    <property type="entry name" value="Membr-bd_ADH_cyt_c"/>
</dbReference>
<gene>
    <name evidence="9" type="ORF">RD2015_708</name>
</gene>
<dbReference type="PANTHER" id="PTHR35008:SF4">
    <property type="entry name" value="BLL4482 PROTEIN"/>
    <property type="match status" value="1"/>
</dbReference>
<name>A0A0U3MTK9_9BURK</name>
<dbReference type="InterPro" id="IPR051459">
    <property type="entry name" value="Cytochrome_c-type_DH"/>
</dbReference>
<keyword evidence="4" id="KW-0249">Electron transport</keyword>
<feature type="region of interest" description="Disordered" evidence="8">
    <location>
        <begin position="37"/>
        <end position="70"/>
    </location>
</feature>
<evidence type="ECO:0000256" key="3">
    <source>
        <dbReference type="ARBA" id="ARBA00022723"/>
    </source>
</evidence>
<keyword evidence="3 7" id="KW-0479">Metal-binding</keyword>
<dbReference type="PROSITE" id="PS51007">
    <property type="entry name" value="CYTC"/>
    <property type="match status" value="3"/>
</dbReference>
<dbReference type="SUPFAM" id="SSF46626">
    <property type="entry name" value="Cytochrome c"/>
    <property type="match status" value="3"/>
</dbReference>
<sequence length="466" mass="49281">MSAWRNPWAWAGTLLLAGAVASVSVYWLNVRGEAFEAPEASEKPDAAAVPGGAAVKGSSGGPMSTSAVSAPSAQQIERGAYLSRAGNCMGCHTPQGGSPFAGGRRIDTPFGVVLAPNITPDDTTGIGRWTASDFWRALHHGRSKDGRFLNPAFPYPSFTWVTREDSDALWAYLRSVPAVQRPNEPHELRFPYGTQAAVAVWRALNFQPATFQADPQQTQDWNRGRYLVKGLGHCAACHSERNALGGIRSDGEWSGGLMPDGAWYAPSLADPHEAGIQHLSRAQVVSLLQQGVTQGSSVSGPMADVVFSSTQYMTAADLGAMADYLATVPVRASRAGSATRAKSDTQGTSAGQGFKRATPEVLQRGGKLYGEHCASCHGASGEGVAGQYPALAGNRAVTLGVINNLVQMIRHGGFAPATLGNPRPFGMPPFAQALNEQQIADVATYLRQSWGNEAEPVSSLDVLQVH</sequence>
<reference evidence="9 10" key="1">
    <citation type="submission" date="2015-12" db="EMBL/GenBank/DDBJ databases">
        <title>Complete genome of Roseateles depolymerans KCTC 42856.</title>
        <authorList>
            <person name="Kim K.M."/>
        </authorList>
    </citation>
    <scope>NUCLEOTIDE SEQUENCE [LARGE SCALE GENOMIC DNA]</scope>
    <source>
        <strain evidence="9 10">KCTC 42856</strain>
    </source>
</reference>
<dbReference type="Pfam" id="PF00034">
    <property type="entry name" value="Cytochrom_C"/>
    <property type="match status" value="2"/>
</dbReference>
<feature type="binding site" description="covalent" evidence="6">
    <location>
        <position position="91"/>
    </location>
    <ligand>
        <name>heme c</name>
        <dbReference type="ChEBI" id="CHEBI:61717"/>
        <label>1</label>
    </ligand>
</feature>
<evidence type="ECO:0000256" key="7">
    <source>
        <dbReference type="PIRSR" id="PIRSR000018-51"/>
    </source>
</evidence>
<dbReference type="PIRSF" id="PIRSF000018">
    <property type="entry name" value="Mb_ADH_cyt_c"/>
    <property type="match status" value="1"/>
</dbReference>
<feature type="binding site" description="axial binding residue" evidence="7">
    <location>
        <position position="238"/>
    </location>
    <ligand>
        <name>heme c</name>
        <dbReference type="ChEBI" id="CHEBI:61717"/>
        <label>2</label>
    </ligand>
    <ligandPart>
        <name>Fe</name>
        <dbReference type="ChEBI" id="CHEBI:18248"/>
    </ligandPart>
</feature>